<dbReference type="Gene3D" id="2.130.10.10">
    <property type="entry name" value="YVTN repeat-like/Quinoprotein amine dehydrogenase"/>
    <property type="match status" value="1"/>
</dbReference>
<comment type="subcellular location">
    <subcellularLocation>
        <location evidence="1">Nucleus</location>
    </subcellularLocation>
</comment>
<name>F2UDW5_SALR5</name>
<gene>
    <name evidence="5" type="ORF">PTSG_07049</name>
</gene>
<protein>
    <submittedName>
        <fullName evidence="5">Uncharacterized protein</fullName>
    </submittedName>
</protein>
<dbReference type="KEGG" id="sre:PTSG_07049"/>
<evidence type="ECO:0000256" key="4">
    <source>
        <dbReference type="ARBA" id="ARBA00023242"/>
    </source>
</evidence>
<sequence>MCVSRVTTTNHTAHTLERVNKFTDQVTHTPWQHVTFSSNGNYVIGCPADTNQHTINVWDREKGVLTKIMEGPKEHIRNVQWHPIRPVLVAISNFGSIHVWTVSQSDNWSAFAPDFKEIEENVEYEEREDEFDFVRDAVCVYSSAPSV</sequence>
<evidence type="ECO:0000256" key="2">
    <source>
        <dbReference type="ARBA" id="ARBA00022574"/>
    </source>
</evidence>
<dbReference type="STRING" id="946362.F2UDW5"/>
<dbReference type="InterPro" id="IPR015943">
    <property type="entry name" value="WD40/YVTN_repeat-like_dom_sf"/>
</dbReference>
<reference evidence="5" key="1">
    <citation type="submission" date="2009-08" db="EMBL/GenBank/DDBJ databases">
        <title>Annotation of Salpingoeca rosetta.</title>
        <authorList>
            <consortium name="The Broad Institute Genome Sequencing Platform"/>
            <person name="Russ C."/>
            <person name="Cuomo C."/>
            <person name="Burger G."/>
            <person name="Gray M.W."/>
            <person name="Holland P.W.H."/>
            <person name="King N."/>
            <person name="Lang F.B.F."/>
            <person name="Roger A.J."/>
            <person name="Ruiz-Trillo I."/>
            <person name="Young S.K."/>
            <person name="Zeng Q."/>
            <person name="Gargeya S."/>
            <person name="Alvarado L."/>
            <person name="Berlin A."/>
            <person name="Chapman S.B."/>
            <person name="Chen Z."/>
            <person name="Freedman E."/>
            <person name="Gellesch M."/>
            <person name="Goldberg J."/>
            <person name="Griggs A."/>
            <person name="Gujja S."/>
            <person name="Heilman E."/>
            <person name="Heiman D."/>
            <person name="Howarth C."/>
            <person name="Mehta T."/>
            <person name="Neiman D."/>
            <person name="Pearson M."/>
            <person name="Roberts A."/>
            <person name="Saif S."/>
            <person name="Shea T."/>
            <person name="Shenoy N."/>
            <person name="Sisk P."/>
            <person name="Stolte C."/>
            <person name="Sykes S."/>
            <person name="White J."/>
            <person name="Yandava C."/>
            <person name="Haas B."/>
            <person name="Nusbaum C."/>
            <person name="Birren B."/>
        </authorList>
    </citation>
    <scope>NUCLEOTIDE SEQUENCE [LARGE SCALE GENOMIC DNA]</scope>
    <source>
        <strain evidence="5">ATCC 50818</strain>
    </source>
</reference>
<keyword evidence="2" id="KW-0853">WD repeat</keyword>
<dbReference type="RefSeq" id="XP_004992460.1">
    <property type="nucleotide sequence ID" value="XM_004992403.1"/>
</dbReference>
<dbReference type="SUPFAM" id="SSF50998">
    <property type="entry name" value="Quinoprotein alcohol dehydrogenase-like"/>
    <property type="match status" value="1"/>
</dbReference>
<dbReference type="AlphaFoldDB" id="F2UDW5"/>
<dbReference type="OMA" id="HENTRHE"/>
<dbReference type="PANTHER" id="PTHR44040">
    <property type="entry name" value="RETINOBLASTOMA-BINDING PROTEIN 5"/>
    <property type="match status" value="1"/>
</dbReference>
<dbReference type="EMBL" id="GL832970">
    <property type="protein sequence ID" value="EGD74815.1"/>
    <property type="molecule type" value="Genomic_DNA"/>
</dbReference>
<dbReference type="InParanoid" id="F2UDW5"/>
<dbReference type="GO" id="GO:0048188">
    <property type="term" value="C:Set1C/COMPASS complex"/>
    <property type="evidence" value="ECO:0007669"/>
    <property type="project" value="InterPro"/>
</dbReference>
<dbReference type="InterPro" id="IPR037850">
    <property type="entry name" value="RBBP5/Swd1"/>
</dbReference>
<organism evidence="6">
    <name type="scientific">Salpingoeca rosetta (strain ATCC 50818 / BSB-021)</name>
    <dbReference type="NCBI Taxonomy" id="946362"/>
    <lineage>
        <taxon>Eukaryota</taxon>
        <taxon>Choanoflagellata</taxon>
        <taxon>Craspedida</taxon>
        <taxon>Salpingoecidae</taxon>
        <taxon>Salpingoeca</taxon>
    </lineage>
</organism>
<dbReference type="PANTHER" id="PTHR44040:SF1">
    <property type="entry name" value="RETINOBLASTOMA-BINDING PROTEIN 5"/>
    <property type="match status" value="1"/>
</dbReference>
<dbReference type="Proteomes" id="UP000007799">
    <property type="component" value="Unassembled WGS sequence"/>
</dbReference>
<evidence type="ECO:0000313" key="5">
    <source>
        <dbReference type="EMBL" id="EGD74815.1"/>
    </source>
</evidence>
<evidence type="ECO:0000256" key="1">
    <source>
        <dbReference type="ARBA" id="ARBA00004123"/>
    </source>
</evidence>
<dbReference type="eggNOG" id="KOG1273">
    <property type="taxonomic scope" value="Eukaryota"/>
</dbReference>
<evidence type="ECO:0000313" key="6">
    <source>
        <dbReference type="Proteomes" id="UP000007799"/>
    </source>
</evidence>
<evidence type="ECO:0000256" key="3">
    <source>
        <dbReference type="ARBA" id="ARBA00022737"/>
    </source>
</evidence>
<accession>F2UDW5</accession>
<dbReference type="InterPro" id="IPR011047">
    <property type="entry name" value="Quinoprotein_ADH-like_sf"/>
</dbReference>
<dbReference type="GeneID" id="16073026"/>
<keyword evidence="6" id="KW-1185">Reference proteome</keyword>
<keyword evidence="4" id="KW-0539">Nucleus</keyword>
<keyword evidence="3" id="KW-0677">Repeat</keyword>
<proteinExistence type="predicted"/>
<dbReference type="OrthoDB" id="196858at2759"/>